<dbReference type="AlphaFoldDB" id="A0A382UE85"/>
<dbReference type="PANTHER" id="PTHR38733:SF1">
    <property type="entry name" value="TYPE IV METHYL-DIRECTED RESTRICTION ENZYME ECOKMCRBC"/>
    <property type="match status" value="1"/>
</dbReference>
<feature type="non-terminal residue" evidence="1">
    <location>
        <position position="1"/>
    </location>
</feature>
<dbReference type="PANTHER" id="PTHR38733">
    <property type="entry name" value="PROTEIN MCRC"/>
    <property type="match status" value="1"/>
</dbReference>
<sequence length="279" mass="31033">RLLRRDLIRDYESVTADLQTVRGKIHPVATVRSVLSGRPSVRCDYEHFGVDNPLNRVLAAASRVLSATPSLSGALRRRSRRIYARLGGVGELRPTDIRSVTDARSLHYRDAHSLALRILIGHGTSTQAGKSPAWTFLFRTPEPVEEGIRTVIQRHLSHTWGVRKRGRALLGAKRRTLNPDLVFGNEAVDADAVGDVKYRLSTGSIKTDHLYQLTAFAAGYHAPRAVLIEFGSGDETDHVEVGDYRVDSFSWDIHMEDPEDAGRQLATHLEQWLATELAA</sequence>
<dbReference type="InterPro" id="IPR019292">
    <property type="entry name" value="McrC"/>
</dbReference>
<organism evidence="1">
    <name type="scientific">marine metagenome</name>
    <dbReference type="NCBI Taxonomy" id="408172"/>
    <lineage>
        <taxon>unclassified sequences</taxon>
        <taxon>metagenomes</taxon>
        <taxon>ecological metagenomes</taxon>
    </lineage>
</organism>
<name>A0A382UE85_9ZZZZ</name>
<evidence type="ECO:0000313" key="1">
    <source>
        <dbReference type="EMBL" id="SVD32573.1"/>
    </source>
</evidence>
<gene>
    <name evidence="1" type="ORF">METZ01_LOCUS385427</name>
</gene>
<evidence type="ECO:0008006" key="2">
    <source>
        <dbReference type="Google" id="ProtNLM"/>
    </source>
</evidence>
<accession>A0A382UE85</accession>
<dbReference type="EMBL" id="UINC01143577">
    <property type="protein sequence ID" value="SVD32573.1"/>
    <property type="molecule type" value="Genomic_DNA"/>
</dbReference>
<reference evidence="1" key="1">
    <citation type="submission" date="2018-05" db="EMBL/GenBank/DDBJ databases">
        <authorList>
            <person name="Lanie J.A."/>
            <person name="Ng W.-L."/>
            <person name="Kazmierczak K.M."/>
            <person name="Andrzejewski T.M."/>
            <person name="Davidsen T.M."/>
            <person name="Wayne K.J."/>
            <person name="Tettelin H."/>
            <person name="Glass J.I."/>
            <person name="Rusch D."/>
            <person name="Podicherti R."/>
            <person name="Tsui H.-C.T."/>
            <person name="Winkler M.E."/>
        </authorList>
    </citation>
    <scope>NUCLEOTIDE SEQUENCE</scope>
</reference>
<dbReference type="Pfam" id="PF10117">
    <property type="entry name" value="McrBC"/>
    <property type="match status" value="1"/>
</dbReference>
<proteinExistence type="predicted"/>
<protein>
    <recommendedName>
        <fullName evidence="2">Restriction endonuclease</fullName>
    </recommendedName>
</protein>